<dbReference type="InterPro" id="IPR036388">
    <property type="entry name" value="WH-like_DNA-bd_sf"/>
</dbReference>
<organism evidence="2 3">
    <name type="scientific">Catenulispora subtropica</name>
    <dbReference type="NCBI Taxonomy" id="450798"/>
    <lineage>
        <taxon>Bacteria</taxon>
        <taxon>Bacillati</taxon>
        <taxon>Actinomycetota</taxon>
        <taxon>Actinomycetes</taxon>
        <taxon>Catenulisporales</taxon>
        <taxon>Catenulisporaceae</taxon>
        <taxon>Catenulispora</taxon>
    </lineage>
</organism>
<dbReference type="Proteomes" id="UP001499854">
    <property type="component" value="Unassembled WGS sequence"/>
</dbReference>
<sequence length="917" mass="96415">MTDRWGATRREAEVLALLGGRFTNAEIAARLHLSVRTVENHVSALLRKCGVADRRALAELAAQVEAGTPDPGRITGVPAALTSFVGRDTDRRALLAALETARLVTVQGPGGVGKTRLAAVLASAAGPRFPAGGAFVDLVPVRDGYVAQAVAAALDVSEGPHRTLDDAFAGRLGDGRFLLILDNCEHVADAAAAFAERLLAACPGARVLATSRERLGVPGERVVRLAPLPLGADAEALFLARATAADPDFAADAADVAAICARLDGLPLAIELAAARGTALGAGGLLAALDDTLRVLAGGRGADRRHRSLRTVLGWSHDLLDDEERRMFRRLAVFAGSFDLGAAVAATAAGSPGTVADVLGRLADKSLIVRQPGRPERWRMLETVRAFARDRLMAEGEAEREGSRQRHLAWAVRRAGELVDRVEREDREPPADEATADSWREDFDRVADDLRAALDGCPVGPGRTLPDPAAHSLARALGRLAFVRRFLEESLAHYKDAAARAPSPAEASADLREAAGCAVLVYFSGDEAFELYLAAAEQSGLAGDADLRAAILARGVEVAARYPGFRGAAVPREELRALLAEARAAGDPADPVVAASLANAEVWSAATVRLQLDAELAAAAEQASRATGDPLLISAALDAVRTAATAAGRLRDAFRASTGRLALLPAMDRSRPRAAEEIEDTFGMVSTDAVAVGDLRAALWFADAVRDDDLAGAHPYLYASKVIPGFALAGHHDRVPPLAARMWQAWERAGRPDAGWMSTALSATALTYGLLGDDPAYRLWRERAAQVAGTDGTYRYRHAAFAAFVDARVAVHSGDVSHAQEIVAHAFGDLAGCWFQTYALAAAAELAVVAGHEDAAARLASAAPAGVENRWAAACLARAKGRLLSDPAALAASAEAWEQAGARFEASVTDDLLRRHP</sequence>
<dbReference type="InterPro" id="IPR041664">
    <property type="entry name" value="AAA_16"/>
</dbReference>
<name>A0ABP5EKZ5_9ACTN</name>
<evidence type="ECO:0000313" key="3">
    <source>
        <dbReference type="Proteomes" id="UP001499854"/>
    </source>
</evidence>
<evidence type="ECO:0000313" key="2">
    <source>
        <dbReference type="EMBL" id="GAA2000664.1"/>
    </source>
</evidence>
<dbReference type="Pfam" id="PF13191">
    <property type="entry name" value="AAA_16"/>
    <property type="match status" value="1"/>
</dbReference>
<dbReference type="PROSITE" id="PS50043">
    <property type="entry name" value="HTH_LUXR_2"/>
    <property type="match status" value="1"/>
</dbReference>
<evidence type="ECO:0000259" key="1">
    <source>
        <dbReference type="PROSITE" id="PS50043"/>
    </source>
</evidence>
<dbReference type="InterPro" id="IPR058852">
    <property type="entry name" value="HTH_77"/>
</dbReference>
<dbReference type="Gene3D" id="1.10.10.10">
    <property type="entry name" value="Winged helix-like DNA-binding domain superfamily/Winged helix DNA-binding domain"/>
    <property type="match status" value="1"/>
</dbReference>
<dbReference type="Pfam" id="PF00196">
    <property type="entry name" value="GerE"/>
    <property type="match status" value="1"/>
</dbReference>
<dbReference type="SUPFAM" id="SSF46894">
    <property type="entry name" value="C-terminal effector domain of the bipartite response regulators"/>
    <property type="match status" value="1"/>
</dbReference>
<protein>
    <recommendedName>
        <fullName evidence="1">HTH luxR-type domain-containing protein</fullName>
    </recommendedName>
</protein>
<dbReference type="RefSeq" id="WP_344662220.1">
    <property type="nucleotide sequence ID" value="NZ_BAAAQM010000069.1"/>
</dbReference>
<feature type="domain" description="HTH luxR-type" evidence="1">
    <location>
        <begin position="1"/>
        <end position="65"/>
    </location>
</feature>
<dbReference type="InterPro" id="IPR027417">
    <property type="entry name" value="P-loop_NTPase"/>
</dbReference>
<accession>A0ABP5EKZ5</accession>
<dbReference type="CDD" id="cd06170">
    <property type="entry name" value="LuxR_C_like"/>
    <property type="match status" value="1"/>
</dbReference>
<dbReference type="PRINTS" id="PR00038">
    <property type="entry name" value="HTHLUXR"/>
</dbReference>
<comment type="caution">
    <text evidence="2">The sequence shown here is derived from an EMBL/GenBank/DDBJ whole genome shotgun (WGS) entry which is preliminary data.</text>
</comment>
<keyword evidence="3" id="KW-1185">Reference proteome</keyword>
<dbReference type="InterPro" id="IPR000792">
    <property type="entry name" value="Tscrpt_reg_LuxR_C"/>
</dbReference>
<dbReference type="PANTHER" id="PTHR47691">
    <property type="entry name" value="REGULATOR-RELATED"/>
    <property type="match status" value="1"/>
</dbReference>
<reference evidence="3" key="1">
    <citation type="journal article" date="2019" name="Int. J. Syst. Evol. Microbiol.">
        <title>The Global Catalogue of Microorganisms (GCM) 10K type strain sequencing project: providing services to taxonomists for standard genome sequencing and annotation.</title>
        <authorList>
            <consortium name="The Broad Institute Genomics Platform"/>
            <consortium name="The Broad Institute Genome Sequencing Center for Infectious Disease"/>
            <person name="Wu L."/>
            <person name="Ma J."/>
        </authorList>
    </citation>
    <scope>NUCLEOTIDE SEQUENCE [LARGE SCALE GENOMIC DNA]</scope>
    <source>
        <strain evidence="3">JCM 16013</strain>
    </source>
</reference>
<dbReference type="SMART" id="SM00421">
    <property type="entry name" value="HTH_LUXR"/>
    <property type="match status" value="1"/>
</dbReference>
<dbReference type="PRINTS" id="PR00364">
    <property type="entry name" value="DISEASERSIST"/>
</dbReference>
<dbReference type="PANTHER" id="PTHR47691:SF3">
    <property type="entry name" value="HTH-TYPE TRANSCRIPTIONAL REGULATOR RV0890C-RELATED"/>
    <property type="match status" value="1"/>
</dbReference>
<dbReference type="Gene3D" id="3.40.50.300">
    <property type="entry name" value="P-loop containing nucleotide triphosphate hydrolases"/>
    <property type="match status" value="1"/>
</dbReference>
<proteinExistence type="predicted"/>
<dbReference type="InterPro" id="IPR016032">
    <property type="entry name" value="Sig_transdc_resp-reg_C-effctor"/>
</dbReference>
<dbReference type="Pfam" id="PF25872">
    <property type="entry name" value="HTH_77"/>
    <property type="match status" value="1"/>
</dbReference>
<dbReference type="EMBL" id="BAAAQM010000069">
    <property type="protein sequence ID" value="GAA2000664.1"/>
    <property type="molecule type" value="Genomic_DNA"/>
</dbReference>
<dbReference type="SUPFAM" id="SSF52540">
    <property type="entry name" value="P-loop containing nucleoside triphosphate hydrolases"/>
    <property type="match status" value="1"/>
</dbReference>
<gene>
    <name evidence="2" type="ORF">GCM10009838_77780</name>
</gene>